<keyword evidence="3" id="KW-1185">Reference proteome</keyword>
<proteinExistence type="predicted"/>
<organism evidence="2 3">
    <name type="scientific">Protopolystoma xenopodis</name>
    <dbReference type="NCBI Taxonomy" id="117903"/>
    <lineage>
        <taxon>Eukaryota</taxon>
        <taxon>Metazoa</taxon>
        <taxon>Spiralia</taxon>
        <taxon>Lophotrochozoa</taxon>
        <taxon>Platyhelminthes</taxon>
        <taxon>Monogenea</taxon>
        <taxon>Polyopisthocotylea</taxon>
        <taxon>Polystomatidea</taxon>
        <taxon>Polystomatidae</taxon>
        <taxon>Protopolystoma</taxon>
    </lineage>
</organism>
<reference evidence="2" key="1">
    <citation type="submission" date="2018-11" db="EMBL/GenBank/DDBJ databases">
        <authorList>
            <consortium name="Pathogen Informatics"/>
        </authorList>
    </citation>
    <scope>NUCLEOTIDE SEQUENCE</scope>
</reference>
<accession>A0A3S5FCV3</accession>
<feature type="compositionally biased region" description="Basic residues" evidence="1">
    <location>
        <begin position="17"/>
        <end position="26"/>
    </location>
</feature>
<comment type="caution">
    <text evidence="2">The sequence shown here is derived from an EMBL/GenBank/DDBJ whole genome shotgun (WGS) entry which is preliminary data.</text>
</comment>
<evidence type="ECO:0000256" key="1">
    <source>
        <dbReference type="SAM" id="MobiDB-lite"/>
    </source>
</evidence>
<dbReference type="Proteomes" id="UP000784294">
    <property type="component" value="Unassembled WGS sequence"/>
</dbReference>
<sequence length="99" mass="11797">MSDDVDQMMDASSACFHPKRGRRSRSLRQPERRLESQTAAVQRDSSVLFLLDPPTNLSFMHVHTKQKSRQQFYLRRFIETQFLFISSRRIRTETVVHRD</sequence>
<feature type="region of interest" description="Disordered" evidence="1">
    <location>
        <begin position="1"/>
        <end position="39"/>
    </location>
</feature>
<gene>
    <name evidence="2" type="ORF">PXEA_LOCUS8357</name>
</gene>
<dbReference type="AlphaFoldDB" id="A0A3S5FCV3"/>
<protein>
    <submittedName>
        <fullName evidence="2">Uncharacterized protein</fullName>
    </submittedName>
</protein>
<evidence type="ECO:0000313" key="2">
    <source>
        <dbReference type="EMBL" id="VEL14917.1"/>
    </source>
</evidence>
<dbReference type="EMBL" id="CAAALY010022760">
    <property type="protein sequence ID" value="VEL14917.1"/>
    <property type="molecule type" value="Genomic_DNA"/>
</dbReference>
<evidence type="ECO:0000313" key="3">
    <source>
        <dbReference type="Proteomes" id="UP000784294"/>
    </source>
</evidence>
<name>A0A3S5FCV3_9PLAT</name>